<dbReference type="AlphaFoldDB" id="A0A8D8NJ57"/>
<dbReference type="Gene3D" id="2.40.10.10">
    <property type="entry name" value="Trypsin-like serine proteases"/>
    <property type="match status" value="1"/>
</dbReference>
<name>A0A8D8NJ57_CULPI</name>
<organism evidence="1">
    <name type="scientific">Culex pipiens</name>
    <name type="common">House mosquito</name>
    <dbReference type="NCBI Taxonomy" id="7175"/>
    <lineage>
        <taxon>Eukaryota</taxon>
        <taxon>Metazoa</taxon>
        <taxon>Ecdysozoa</taxon>
        <taxon>Arthropoda</taxon>
        <taxon>Hexapoda</taxon>
        <taxon>Insecta</taxon>
        <taxon>Pterygota</taxon>
        <taxon>Neoptera</taxon>
        <taxon>Endopterygota</taxon>
        <taxon>Diptera</taxon>
        <taxon>Nematocera</taxon>
        <taxon>Culicoidea</taxon>
        <taxon>Culicidae</taxon>
        <taxon>Culicinae</taxon>
        <taxon>Culicini</taxon>
        <taxon>Culex</taxon>
        <taxon>Culex</taxon>
    </lineage>
</organism>
<accession>A0A8D8NJ57</accession>
<dbReference type="InterPro" id="IPR043504">
    <property type="entry name" value="Peptidase_S1_PA_chymotrypsin"/>
</dbReference>
<evidence type="ECO:0000313" key="1">
    <source>
        <dbReference type="EMBL" id="CAG6566723.1"/>
    </source>
</evidence>
<dbReference type="SUPFAM" id="SSF50494">
    <property type="entry name" value="Trypsin-like serine proteases"/>
    <property type="match status" value="1"/>
</dbReference>
<protein>
    <submittedName>
        <fullName evidence="1">(northern house mosquito) hypothetical protein</fullName>
    </submittedName>
</protein>
<reference evidence="1" key="1">
    <citation type="submission" date="2021-05" db="EMBL/GenBank/DDBJ databases">
        <authorList>
            <person name="Alioto T."/>
            <person name="Alioto T."/>
            <person name="Gomez Garrido J."/>
        </authorList>
    </citation>
    <scope>NUCLEOTIDE SEQUENCE</scope>
</reference>
<dbReference type="EMBL" id="HBUE01276710">
    <property type="protein sequence ID" value="CAG6566723.1"/>
    <property type="molecule type" value="Transcribed_RNA"/>
</dbReference>
<proteinExistence type="predicted"/>
<dbReference type="InterPro" id="IPR009003">
    <property type="entry name" value="Peptidase_S1_PA"/>
</dbReference>
<dbReference type="EMBL" id="HBUE01171262">
    <property type="protein sequence ID" value="CAG6515222.1"/>
    <property type="molecule type" value="Transcribed_RNA"/>
</dbReference>
<sequence length="100" mass="11509">MTVAVRKDVTVNTVLHPMYNSDCQRSHPYEVQKTQLCLRNPMKNITCVRFSGMLTWLDPRGVPFLVGVTADEDVQCLQWRYSTATRISSFLDWITKNALT</sequence>